<reference evidence="2" key="1">
    <citation type="submission" date="2015-11" db="EMBL/GenBank/DDBJ databases">
        <title>De novo transcriptome assembly of four potential Pierce s Disease insect vectors from Arizona vineyards.</title>
        <authorList>
            <person name="Tassone E.E."/>
        </authorList>
    </citation>
    <scope>NUCLEOTIDE SEQUENCE</scope>
</reference>
<feature type="non-terminal residue" evidence="2">
    <location>
        <position position="1"/>
    </location>
</feature>
<feature type="region of interest" description="Disordered" evidence="1">
    <location>
        <begin position="114"/>
        <end position="175"/>
    </location>
</feature>
<dbReference type="EMBL" id="GEBQ01032092">
    <property type="protein sequence ID" value="JAT07885.1"/>
    <property type="molecule type" value="Transcribed_RNA"/>
</dbReference>
<feature type="region of interest" description="Disordered" evidence="1">
    <location>
        <begin position="240"/>
        <end position="310"/>
    </location>
</feature>
<organism evidence="2">
    <name type="scientific">Graphocephala atropunctata</name>
    <dbReference type="NCBI Taxonomy" id="36148"/>
    <lineage>
        <taxon>Eukaryota</taxon>
        <taxon>Metazoa</taxon>
        <taxon>Ecdysozoa</taxon>
        <taxon>Arthropoda</taxon>
        <taxon>Hexapoda</taxon>
        <taxon>Insecta</taxon>
        <taxon>Pterygota</taxon>
        <taxon>Neoptera</taxon>
        <taxon>Paraneoptera</taxon>
        <taxon>Hemiptera</taxon>
        <taxon>Auchenorrhyncha</taxon>
        <taxon>Membracoidea</taxon>
        <taxon>Cicadellidae</taxon>
        <taxon>Cicadellinae</taxon>
        <taxon>Cicadellini</taxon>
        <taxon>Graphocephala</taxon>
    </lineage>
</organism>
<gene>
    <name evidence="2" type="ORF">g.3748</name>
</gene>
<evidence type="ECO:0000313" key="2">
    <source>
        <dbReference type="EMBL" id="JAT07885.1"/>
    </source>
</evidence>
<dbReference type="AlphaFoldDB" id="A0A1B6K8Z5"/>
<feature type="compositionally biased region" description="Basic and acidic residues" evidence="1">
    <location>
        <begin position="290"/>
        <end position="299"/>
    </location>
</feature>
<feature type="compositionally biased region" description="Low complexity" evidence="1">
    <location>
        <begin position="163"/>
        <end position="175"/>
    </location>
</feature>
<feature type="region of interest" description="Disordered" evidence="1">
    <location>
        <begin position="1"/>
        <end position="46"/>
    </location>
</feature>
<feature type="compositionally biased region" description="Basic and acidic residues" evidence="1">
    <location>
        <begin position="31"/>
        <end position="46"/>
    </location>
</feature>
<feature type="region of interest" description="Disordered" evidence="1">
    <location>
        <begin position="203"/>
        <end position="226"/>
    </location>
</feature>
<feature type="compositionally biased region" description="Acidic residues" evidence="1">
    <location>
        <begin position="300"/>
        <end position="310"/>
    </location>
</feature>
<sequence>ATLSAMHPFHRKHTNGGTVQGHRALNQGRLRNGDRDENGDYKDPREEYNETLHGTLEYNRTHPKKYPPILSKSALKDKENILLDSINAFKSHTSYDNRTRLGPDKVNTFQNLKRSRSTSAMEQVTTLPPSASHSTLSEPTCDSSLKVKSNSISLPHSESGELSISSTKSQTSSDKIPNFLNSIQISNEECNSKIVESLKPENTCDMDRNEADNFSDSHQLDDLDKNEGKDNFIATTVPLEISSDQSSTNLDSSKSKINNLNRSRMRPEQEKESQNALTEDQERLLLSLKQRIDTNSDKDEGLEDCDDGSE</sequence>
<evidence type="ECO:0000256" key="1">
    <source>
        <dbReference type="SAM" id="MobiDB-lite"/>
    </source>
</evidence>
<accession>A0A1B6K8Z5</accession>
<feature type="non-terminal residue" evidence="2">
    <location>
        <position position="310"/>
    </location>
</feature>
<feature type="compositionally biased region" description="Low complexity" evidence="1">
    <location>
        <begin position="242"/>
        <end position="256"/>
    </location>
</feature>
<proteinExistence type="predicted"/>
<protein>
    <submittedName>
        <fullName evidence="2">Uncharacterized protein</fullName>
    </submittedName>
</protein>
<feature type="compositionally biased region" description="Polar residues" evidence="1">
    <location>
        <begin position="114"/>
        <end position="162"/>
    </location>
</feature>
<name>A0A1B6K8Z5_9HEMI</name>